<keyword evidence="5" id="KW-0479">Metal-binding</keyword>
<evidence type="ECO:0000256" key="7">
    <source>
        <dbReference type="ARBA" id="ARBA00023242"/>
    </source>
</evidence>
<evidence type="ECO:0000256" key="2">
    <source>
        <dbReference type="ARBA" id="ARBA00004123"/>
    </source>
</evidence>
<evidence type="ECO:0000256" key="4">
    <source>
        <dbReference type="ARBA" id="ARBA00022722"/>
    </source>
</evidence>
<name>A0A1B0DQV4_PHLPP</name>
<comment type="cofactor">
    <cofactor evidence="1">
        <name>a divalent metal cation</name>
        <dbReference type="ChEBI" id="CHEBI:60240"/>
    </cofactor>
</comment>
<accession>A0A1B0DQV4</accession>
<dbReference type="PANTHER" id="PTHR22930">
    <property type="match status" value="1"/>
</dbReference>
<dbReference type="PANTHER" id="PTHR22930:SF269">
    <property type="entry name" value="NUCLEASE HARBI1-LIKE PROTEIN"/>
    <property type="match status" value="1"/>
</dbReference>
<dbReference type="GO" id="GO:0016787">
    <property type="term" value="F:hydrolase activity"/>
    <property type="evidence" value="ECO:0007669"/>
    <property type="project" value="UniProtKB-KW"/>
</dbReference>
<dbReference type="EMBL" id="AJVK01041364">
    <property type="status" value="NOT_ANNOTATED_CDS"/>
    <property type="molecule type" value="Genomic_DNA"/>
</dbReference>
<keyword evidence="7" id="KW-0539">Nucleus</keyword>
<dbReference type="InterPro" id="IPR045249">
    <property type="entry name" value="HARBI1-like"/>
</dbReference>
<dbReference type="VEuPathDB" id="VectorBase:PPAPM1_000210"/>
<evidence type="ECO:0000256" key="3">
    <source>
        <dbReference type="ARBA" id="ARBA00006958"/>
    </source>
</evidence>
<proteinExistence type="inferred from homology"/>
<dbReference type="Pfam" id="PF13359">
    <property type="entry name" value="DDE_Tnp_4"/>
    <property type="match status" value="1"/>
</dbReference>
<dbReference type="VEuPathDB" id="VectorBase:PPAI010937"/>
<evidence type="ECO:0000256" key="5">
    <source>
        <dbReference type="ARBA" id="ARBA00022723"/>
    </source>
</evidence>
<reference evidence="8" key="1">
    <citation type="submission" date="2022-08" db="UniProtKB">
        <authorList>
            <consortium name="EnsemblMetazoa"/>
        </authorList>
    </citation>
    <scope>IDENTIFICATION</scope>
    <source>
        <strain evidence="8">Israel</strain>
    </source>
</reference>
<organism evidence="8 9">
    <name type="scientific">Phlebotomus papatasi</name>
    <name type="common">Sandfly</name>
    <dbReference type="NCBI Taxonomy" id="29031"/>
    <lineage>
        <taxon>Eukaryota</taxon>
        <taxon>Metazoa</taxon>
        <taxon>Ecdysozoa</taxon>
        <taxon>Arthropoda</taxon>
        <taxon>Hexapoda</taxon>
        <taxon>Insecta</taxon>
        <taxon>Pterygota</taxon>
        <taxon>Neoptera</taxon>
        <taxon>Endopterygota</taxon>
        <taxon>Diptera</taxon>
        <taxon>Nematocera</taxon>
        <taxon>Psychodoidea</taxon>
        <taxon>Psychodidae</taxon>
        <taxon>Phlebotomus</taxon>
        <taxon>Phlebotomus</taxon>
    </lineage>
</organism>
<keyword evidence="6" id="KW-0378">Hydrolase</keyword>
<keyword evidence="9" id="KW-1185">Reference proteome</keyword>
<sequence>MMKSPVDQGEGGGERIQYTLQEAHLVAGESVMGLSLAYLLGKSTVREIVTETCKAIWDALSEIYITWPHDLMISSESWYHQNNLPHCVGAVDGKHIRIQKPPKSGAKYFNYKKFYSISLLAVCDADLNFTYVCIGGFGSQSDQSVWTYSALGTALQTDDIDWPCETLLPNSDISYGYFLIGDEGFPLTKYMMRPYSGRNLSQDKTNFNQRISAARSTIERCFGILASRFRIFRSEIAANTKNVELIVQAAVTLHNFINKTRDKNTPQSSENLLILDVLDKDLNLHQWKQIPGMLFLELAKLDQEVHLNSDHRL</sequence>
<evidence type="ECO:0000256" key="1">
    <source>
        <dbReference type="ARBA" id="ARBA00001968"/>
    </source>
</evidence>
<keyword evidence="4" id="KW-0540">Nuclease</keyword>
<dbReference type="GO" id="GO:0046872">
    <property type="term" value="F:metal ion binding"/>
    <property type="evidence" value="ECO:0007669"/>
    <property type="project" value="UniProtKB-KW"/>
</dbReference>
<evidence type="ECO:0000313" key="8">
    <source>
        <dbReference type="EnsemblMetazoa" id="PPAI010937-PA"/>
    </source>
</evidence>
<evidence type="ECO:0000313" key="9">
    <source>
        <dbReference type="Proteomes" id="UP000092462"/>
    </source>
</evidence>
<comment type="similarity">
    <text evidence="3">Belongs to the HARBI1 family.</text>
</comment>
<dbReference type="GO" id="GO:0004518">
    <property type="term" value="F:nuclease activity"/>
    <property type="evidence" value="ECO:0007669"/>
    <property type="project" value="UniProtKB-KW"/>
</dbReference>
<protein>
    <submittedName>
        <fullName evidence="8">Uncharacterized protein</fullName>
    </submittedName>
</protein>
<dbReference type="InterPro" id="IPR027806">
    <property type="entry name" value="HARBI1_dom"/>
</dbReference>
<dbReference type="GO" id="GO:0005634">
    <property type="term" value="C:nucleus"/>
    <property type="evidence" value="ECO:0007669"/>
    <property type="project" value="UniProtKB-SubCell"/>
</dbReference>
<dbReference type="AlphaFoldDB" id="A0A1B0DQV4"/>
<evidence type="ECO:0000256" key="6">
    <source>
        <dbReference type="ARBA" id="ARBA00022801"/>
    </source>
</evidence>
<dbReference type="EnsemblMetazoa" id="PPAI010937-RA">
    <property type="protein sequence ID" value="PPAI010937-PA"/>
    <property type="gene ID" value="PPAI010937"/>
</dbReference>
<dbReference type="Proteomes" id="UP000092462">
    <property type="component" value="Unassembled WGS sequence"/>
</dbReference>
<comment type="subcellular location">
    <subcellularLocation>
        <location evidence="2">Nucleus</location>
    </subcellularLocation>
</comment>